<protein>
    <submittedName>
        <fullName evidence="3">DUF4185 domain-containing protein</fullName>
    </submittedName>
</protein>
<dbReference type="PROSITE" id="PS51257">
    <property type="entry name" value="PROKAR_LIPOPROTEIN"/>
    <property type="match status" value="1"/>
</dbReference>
<evidence type="ECO:0000259" key="2">
    <source>
        <dbReference type="Pfam" id="PF13810"/>
    </source>
</evidence>
<sequence length="494" mass="52062">MRASVYIGGIGGLAVALGVGAAIMSGCAVASAEPAGSGSSSTHSSSAHSSVGRSPRPKPAATAASRHRFATAPKVARPLRNNASRAPNVPDLSETTVSKLTPAASTSAVAASPVTTKVGWVTGSNTLTPSRFGIYGTDLGIMWDNGMAGADHQVLTVFGDTFSRPNMTGVWRSNVLLRTSDPIARVFAPGSTTDPFAGSPLTSAGISKQVIAGSARYLGPFGSEVTIIPTAAISAPYDNQYGVRQYVNFMSVRSWDFSGAWTTNYSAIAYSDDNGQNWTVAPQTIRAASWLRSSTSFIYGNQNFQQGAFVKPPEDSPDAGYVFSYGTPSGRLGSAYVSRVNEADILDLTKYEYWDGDTWVAGKPGAAVPILPATRSNQYAGGILGQLGLFFGSWVAGLFGVGGPSGHVSEMSVQYNTYLDKYVAMYTSSTGSVIMRTADSPQGTWSAATTLVTSVQYPGLYAPMMDPWSTGQDIYWNLSIWGNYNVQLMKTTLA</sequence>
<dbReference type="EMBL" id="JAPJDO010000020">
    <property type="protein sequence ID" value="MCX2939071.1"/>
    <property type="molecule type" value="Genomic_DNA"/>
</dbReference>
<feature type="domain" description="DUF4185" evidence="2">
    <location>
        <begin position="125"/>
        <end position="490"/>
    </location>
</feature>
<name>A0ABT3SHT9_9MYCO</name>
<dbReference type="Pfam" id="PF13810">
    <property type="entry name" value="DUF4185"/>
    <property type="match status" value="1"/>
</dbReference>
<keyword evidence="4" id="KW-1185">Reference proteome</keyword>
<evidence type="ECO:0000313" key="4">
    <source>
        <dbReference type="Proteomes" id="UP001300745"/>
    </source>
</evidence>
<evidence type="ECO:0000256" key="1">
    <source>
        <dbReference type="SAM" id="MobiDB-lite"/>
    </source>
</evidence>
<comment type="caution">
    <text evidence="3">The sequence shown here is derived from an EMBL/GenBank/DDBJ whole genome shotgun (WGS) entry which is preliminary data.</text>
</comment>
<dbReference type="RefSeq" id="WP_265998844.1">
    <property type="nucleotide sequence ID" value="NZ_JAPJDN010000020.1"/>
</dbReference>
<feature type="compositionally biased region" description="Low complexity" evidence="1">
    <location>
        <begin position="32"/>
        <end position="50"/>
    </location>
</feature>
<reference evidence="3 4" key="1">
    <citation type="submission" date="2022-11" db="EMBL/GenBank/DDBJ databases">
        <title>Mycobacterium sp. nov.</title>
        <authorList>
            <person name="Papic B."/>
            <person name="Spicic S."/>
            <person name="Duvnjak S."/>
        </authorList>
    </citation>
    <scope>NUCLEOTIDE SEQUENCE [LARGE SCALE GENOMIC DNA]</scope>
    <source>
        <strain evidence="3 4">CVI_P4</strain>
    </source>
</reference>
<accession>A0ABT3SHT9</accession>
<evidence type="ECO:0000313" key="3">
    <source>
        <dbReference type="EMBL" id="MCX2939071.1"/>
    </source>
</evidence>
<organism evidence="3 4">
    <name type="scientific">Mycobacterium pinniadriaticum</name>
    <dbReference type="NCBI Taxonomy" id="2994102"/>
    <lineage>
        <taxon>Bacteria</taxon>
        <taxon>Bacillati</taxon>
        <taxon>Actinomycetota</taxon>
        <taxon>Actinomycetes</taxon>
        <taxon>Mycobacteriales</taxon>
        <taxon>Mycobacteriaceae</taxon>
        <taxon>Mycobacterium</taxon>
    </lineage>
</organism>
<feature type="region of interest" description="Disordered" evidence="1">
    <location>
        <begin position="32"/>
        <end position="93"/>
    </location>
</feature>
<proteinExistence type="predicted"/>
<dbReference type="Proteomes" id="UP001300745">
    <property type="component" value="Unassembled WGS sequence"/>
</dbReference>
<gene>
    <name evidence="3" type="ORF">ORI27_20445</name>
</gene>
<dbReference type="InterPro" id="IPR025442">
    <property type="entry name" value="DUF4185"/>
</dbReference>